<dbReference type="KEGG" id="tto:Thethe_00164"/>
<dbReference type="Proteomes" id="UP000010845">
    <property type="component" value="Chromosome"/>
</dbReference>
<evidence type="ECO:0000313" key="3">
    <source>
        <dbReference type="Proteomes" id="UP000010845"/>
    </source>
</evidence>
<proteinExistence type="predicted"/>
<dbReference type="EMBL" id="CP003066">
    <property type="protein sequence ID" value="AGB17899.1"/>
    <property type="molecule type" value="Genomic_DNA"/>
</dbReference>
<reference evidence="2 3" key="1">
    <citation type="submission" date="2012-03" db="EMBL/GenBank/DDBJ databases">
        <title>Complete sequence of chromosome of Thermoanaerobacterium thermosaccharolyticum M0795.</title>
        <authorList>
            <consortium name="US DOE Joint Genome Institute"/>
            <person name="Lucas S."/>
            <person name="Han J."/>
            <person name="Lapidus A."/>
            <person name="Cheng J.-F."/>
            <person name="Goodwin L."/>
            <person name="Pitluck S."/>
            <person name="Peters L."/>
            <person name="Teshima H."/>
            <person name="Detter J.C."/>
            <person name="Han C."/>
            <person name="Tapia R."/>
            <person name="Land M."/>
            <person name="Hauser L."/>
            <person name="Kyrpides N."/>
            <person name="Ivanova N."/>
            <person name="Pagani I."/>
            <person name="Feinberg L."/>
            <person name="Folden J."/>
            <person name="Hogsett D."/>
            <person name="Shaw J."/>
            <person name="Woyke T."/>
        </authorList>
    </citation>
    <scope>NUCLEOTIDE SEQUENCE [LARGE SCALE GENOMIC DNA]</scope>
    <source>
        <strain evidence="2 3">M0795</strain>
    </source>
</reference>
<dbReference type="PATRIC" id="fig|698948.3.peg.152"/>
<accession>L0IGM5</accession>
<gene>
    <name evidence="2" type="ORF">Thethe_00164</name>
</gene>
<dbReference type="InterPro" id="IPR012854">
    <property type="entry name" value="Cu_amine_oxidase-like_N"/>
</dbReference>
<sequence length="148" mass="16616">MLGIRYNFQEMDNGVIIYKDSGGGTVIHFPYVPKIKINGQEIKLIQEPFTLIEGITLVPVREFFEKLGATVNWYSGSQTIIVEKDNTTVELIIGSKVAKINEKISGLPVKVRLVNNYTYIPLRVISEAFGYKVDYKDGVITVDATQDN</sequence>
<dbReference type="Pfam" id="PF07833">
    <property type="entry name" value="Cu_amine_oxidN1"/>
    <property type="match status" value="1"/>
</dbReference>
<dbReference type="HOGENOM" id="CLU_128251_0_0_9"/>
<feature type="domain" description="Copper amine oxidase-like N-terminal" evidence="1">
    <location>
        <begin position="36"/>
        <end position="140"/>
    </location>
</feature>
<organism evidence="2 3">
    <name type="scientific">Thermoanaerobacterium thermosaccharolyticum M0795</name>
    <dbReference type="NCBI Taxonomy" id="698948"/>
    <lineage>
        <taxon>Bacteria</taxon>
        <taxon>Bacillati</taxon>
        <taxon>Bacillota</taxon>
        <taxon>Clostridia</taxon>
        <taxon>Thermoanaerobacterales</taxon>
        <taxon>Thermoanaerobacteraceae</taxon>
        <taxon>Thermoanaerobacterium</taxon>
    </lineage>
</organism>
<dbReference type="Gene3D" id="3.30.457.10">
    <property type="entry name" value="Copper amine oxidase-like, N-terminal domain"/>
    <property type="match status" value="1"/>
</dbReference>
<name>L0IGM5_THETR</name>
<dbReference type="InterPro" id="IPR036582">
    <property type="entry name" value="Mao_N_sf"/>
</dbReference>
<dbReference type="RefSeq" id="WP_015310719.1">
    <property type="nucleotide sequence ID" value="NC_019970.1"/>
</dbReference>
<evidence type="ECO:0000259" key="1">
    <source>
        <dbReference type="Pfam" id="PF07833"/>
    </source>
</evidence>
<dbReference type="AlphaFoldDB" id="L0IGM5"/>
<dbReference type="SUPFAM" id="SSF55383">
    <property type="entry name" value="Copper amine oxidase, domain N"/>
    <property type="match status" value="1"/>
</dbReference>
<protein>
    <submittedName>
        <fullName evidence="2">Copper amine oxidase family protein</fullName>
    </submittedName>
</protein>
<evidence type="ECO:0000313" key="2">
    <source>
        <dbReference type="EMBL" id="AGB17899.1"/>
    </source>
</evidence>